<keyword evidence="5" id="KW-1133">Transmembrane helix</keyword>
<dbReference type="PANTHER" id="PTHR24348">
    <property type="entry name" value="SERINE/THREONINE-PROTEIN KINASE UNC-51-RELATED"/>
    <property type="match status" value="1"/>
</dbReference>
<proteinExistence type="predicted"/>
<feature type="domain" description="Protein kinase" evidence="6">
    <location>
        <begin position="1"/>
        <end position="226"/>
    </location>
</feature>
<evidence type="ECO:0000256" key="3">
    <source>
        <dbReference type="ARBA" id="ARBA00022777"/>
    </source>
</evidence>
<keyword evidence="5" id="KW-0812">Transmembrane</keyword>
<dbReference type="EMBL" id="SNRW01004400">
    <property type="protein sequence ID" value="KAA6387378.1"/>
    <property type="molecule type" value="Genomic_DNA"/>
</dbReference>
<dbReference type="Proteomes" id="UP000324800">
    <property type="component" value="Unassembled WGS sequence"/>
</dbReference>
<evidence type="ECO:0000313" key="8">
    <source>
        <dbReference type="Proteomes" id="UP000324800"/>
    </source>
</evidence>
<keyword evidence="1" id="KW-0808">Transferase</keyword>
<keyword evidence="2" id="KW-0547">Nucleotide-binding</keyword>
<keyword evidence="3" id="KW-0418">Kinase</keyword>
<evidence type="ECO:0000256" key="1">
    <source>
        <dbReference type="ARBA" id="ARBA00022679"/>
    </source>
</evidence>
<dbReference type="InterPro" id="IPR008271">
    <property type="entry name" value="Ser/Thr_kinase_AS"/>
</dbReference>
<dbReference type="GO" id="GO:0000407">
    <property type="term" value="C:phagophore assembly site"/>
    <property type="evidence" value="ECO:0007669"/>
    <property type="project" value="TreeGrafter"/>
</dbReference>
<keyword evidence="4" id="KW-0067">ATP-binding</keyword>
<sequence length="226" mass="25868">MHSQSVLQEKVHLDIFLTAVPKYGIVASKMILKNKLDYREIQSAINLGKQKEFSIFILKYLVLTYGGLYSILHLEYANMDTLNIIARQPQIKLETHTLRALMKQILEGMRAFHSAGLVHRDIKCDNILLHSPPGSGRVHTKISDFGFTEIEDINSKQTNFFWSKELLQKPVISTQKADMDIKCDNILLHSPPGSGRVHTKISDFGFTEIEDINSKQTNFFWNTSLY</sequence>
<feature type="non-terminal residue" evidence="7">
    <location>
        <position position="226"/>
    </location>
</feature>
<dbReference type="GO" id="GO:0005829">
    <property type="term" value="C:cytosol"/>
    <property type="evidence" value="ECO:0007669"/>
    <property type="project" value="TreeGrafter"/>
</dbReference>
<dbReference type="GO" id="GO:0016020">
    <property type="term" value="C:membrane"/>
    <property type="evidence" value="ECO:0007669"/>
    <property type="project" value="TreeGrafter"/>
</dbReference>
<evidence type="ECO:0000256" key="4">
    <source>
        <dbReference type="ARBA" id="ARBA00022840"/>
    </source>
</evidence>
<feature type="transmembrane region" description="Helical" evidence="5">
    <location>
        <begin position="53"/>
        <end position="72"/>
    </location>
</feature>
<dbReference type="GO" id="GO:0004674">
    <property type="term" value="F:protein serine/threonine kinase activity"/>
    <property type="evidence" value="ECO:0007669"/>
    <property type="project" value="InterPro"/>
</dbReference>
<feature type="transmembrane region" description="Helical" evidence="5">
    <location>
        <begin position="15"/>
        <end position="32"/>
    </location>
</feature>
<comment type="caution">
    <text evidence="7">The sequence shown here is derived from an EMBL/GenBank/DDBJ whole genome shotgun (WGS) entry which is preliminary data.</text>
</comment>
<dbReference type="PROSITE" id="PS00108">
    <property type="entry name" value="PROTEIN_KINASE_ST"/>
    <property type="match status" value="1"/>
</dbReference>
<dbReference type="GO" id="GO:0010506">
    <property type="term" value="P:regulation of autophagy"/>
    <property type="evidence" value="ECO:0007669"/>
    <property type="project" value="InterPro"/>
</dbReference>
<dbReference type="SMART" id="SM00220">
    <property type="entry name" value="S_TKc"/>
    <property type="match status" value="1"/>
</dbReference>
<dbReference type="Pfam" id="PF00069">
    <property type="entry name" value="Pkinase"/>
    <property type="match status" value="1"/>
</dbReference>
<dbReference type="InterPro" id="IPR045269">
    <property type="entry name" value="Atg1-like"/>
</dbReference>
<evidence type="ECO:0000313" key="7">
    <source>
        <dbReference type="EMBL" id="KAA6387378.1"/>
    </source>
</evidence>
<keyword evidence="5" id="KW-0472">Membrane</keyword>
<dbReference type="PANTHER" id="PTHR24348:SF22">
    <property type="entry name" value="NON-SPECIFIC SERINE_THREONINE PROTEIN KINASE"/>
    <property type="match status" value="1"/>
</dbReference>
<dbReference type="AlphaFoldDB" id="A0A5J4VXT0"/>
<accession>A0A5J4VXT0</accession>
<dbReference type="PROSITE" id="PS50011">
    <property type="entry name" value="PROTEIN_KINASE_DOM"/>
    <property type="match status" value="1"/>
</dbReference>
<gene>
    <name evidence="7" type="ORF">EZS28_017094</name>
</gene>
<name>A0A5J4VXT0_9EUKA</name>
<dbReference type="InterPro" id="IPR011009">
    <property type="entry name" value="Kinase-like_dom_sf"/>
</dbReference>
<dbReference type="GO" id="GO:0005524">
    <property type="term" value="F:ATP binding"/>
    <property type="evidence" value="ECO:0007669"/>
    <property type="project" value="UniProtKB-KW"/>
</dbReference>
<dbReference type="InterPro" id="IPR000719">
    <property type="entry name" value="Prot_kinase_dom"/>
</dbReference>
<organism evidence="7 8">
    <name type="scientific">Streblomastix strix</name>
    <dbReference type="NCBI Taxonomy" id="222440"/>
    <lineage>
        <taxon>Eukaryota</taxon>
        <taxon>Metamonada</taxon>
        <taxon>Preaxostyla</taxon>
        <taxon>Oxymonadida</taxon>
        <taxon>Streblomastigidae</taxon>
        <taxon>Streblomastix</taxon>
    </lineage>
</organism>
<dbReference type="GO" id="GO:0005776">
    <property type="term" value="C:autophagosome"/>
    <property type="evidence" value="ECO:0007669"/>
    <property type="project" value="TreeGrafter"/>
</dbReference>
<dbReference type="GO" id="GO:0000045">
    <property type="term" value="P:autophagosome assembly"/>
    <property type="evidence" value="ECO:0007669"/>
    <property type="project" value="TreeGrafter"/>
</dbReference>
<protein>
    <recommendedName>
        <fullName evidence="6">Protein kinase domain-containing protein</fullName>
    </recommendedName>
</protein>
<reference evidence="7 8" key="1">
    <citation type="submission" date="2019-03" db="EMBL/GenBank/DDBJ databases">
        <title>Single cell metagenomics reveals metabolic interactions within the superorganism composed of flagellate Streblomastix strix and complex community of Bacteroidetes bacteria on its surface.</title>
        <authorList>
            <person name="Treitli S.C."/>
            <person name="Kolisko M."/>
            <person name="Husnik F."/>
            <person name="Keeling P."/>
            <person name="Hampl V."/>
        </authorList>
    </citation>
    <scope>NUCLEOTIDE SEQUENCE [LARGE SCALE GENOMIC DNA]</scope>
    <source>
        <strain evidence="7">ST1C</strain>
    </source>
</reference>
<dbReference type="Gene3D" id="1.10.510.10">
    <property type="entry name" value="Transferase(Phosphotransferase) domain 1"/>
    <property type="match status" value="1"/>
</dbReference>
<dbReference type="SUPFAM" id="SSF56112">
    <property type="entry name" value="Protein kinase-like (PK-like)"/>
    <property type="match status" value="2"/>
</dbReference>
<evidence type="ECO:0000256" key="2">
    <source>
        <dbReference type="ARBA" id="ARBA00022741"/>
    </source>
</evidence>
<evidence type="ECO:0000259" key="6">
    <source>
        <dbReference type="PROSITE" id="PS50011"/>
    </source>
</evidence>
<evidence type="ECO:0000256" key="5">
    <source>
        <dbReference type="SAM" id="Phobius"/>
    </source>
</evidence>